<dbReference type="GO" id="GO:0050660">
    <property type="term" value="F:flavin adenine dinucleotide binding"/>
    <property type="evidence" value="ECO:0007669"/>
    <property type="project" value="TreeGrafter"/>
</dbReference>
<dbReference type="Gene3D" id="3.40.50.970">
    <property type="match status" value="2"/>
</dbReference>
<accession>A0A2U1F889</accession>
<dbReference type="InterPro" id="IPR011766">
    <property type="entry name" value="TPP_enzyme_TPP-bd"/>
</dbReference>
<reference evidence="7 8" key="1">
    <citation type="submission" date="2018-04" db="EMBL/GenBank/DDBJ databases">
        <title>Genomic Encyclopedia of Type Strains, Phase IV (KMG-IV): sequencing the most valuable type-strain genomes for metagenomic binning, comparative biology and taxonomic classification.</title>
        <authorList>
            <person name="Goeker M."/>
        </authorList>
    </citation>
    <scope>NUCLEOTIDE SEQUENCE [LARGE SCALE GENOMIC DNA]</scope>
    <source>
        <strain evidence="7 8">DSM 45771</strain>
    </source>
</reference>
<evidence type="ECO:0000256" key="3">
    <source>
        <dbReference type="RuleBase" id="RU362132"/>
    </source>
</evidence>
<evidence type="ECO:0000313" key="8">
    <source>
        <dbReference type="Proteomes" id="UP000245639"/>
    </source>
</evidence>
<dbReference type="InterPro" id="IPR045229">
    <property type="entry name" value="TPP_enz"/>
</dbReference>
<dbReference type="GO" id="GO:0003984">
    <property type="term" value="F:acetolactate synthase activity"/>
    <property type="evidence" value="ECO:0007669"/>
    <property type="project" value="TreeGrafter"/>
</dbReference>
<evidence type="ECO:0000259" key="5">
    <source>
        <dbReference type="Pfam" id="PF02775"/>
    </source>
</evidence>
<protein>
    <submittedName>
        <fullName evidence="7">Acetolactate synthase-1/2/3 large subunit</fullName>
    </submittedName>
</protein>
<keyword evidence="8" id="KW-1185">Reference proteome</keyword>
<dbReference type="Pfam" id="PF02776">
    <property type="entry name" value="TPP_enzyme_N"/>
    <property type="match status" value="1"/>
</dbReference>
<evidence type="ECO:0000313" key="7">
    <source>
        <dbReference type="EMBL" id="PVZ08413.1"/>
    </source>
</evidence>
<organism evidence="7 8">
    <name type="scientific">Actinomycetospora cinnamomea</name>
    <dbReference type="NCBI Taxonomy" id="663609"/>
    <lineage>
        <taxon>Bacteria</taxon>
        <taxon>Bacillati</taxon>
        <taxon>Actinomycetota</taxon>
        <taxon>Actinomycetes</taxon>
        <taxon>Pseudonocardiales</taxon>
        <taxon>Pseudonocardiaceae</taxon>
        <taxon>Actinomycetospora</taxon>
    </lineage>
</organism>
<gene>
    <name evidence="7" type="ORF">C8D89_1085</name>
</gene>
<dbReference type="NCBIfam" id="NF006187">
    <property type="entry name" value="PRK08322.1"/>
    <property type="match status" value="1"/>
</dbReference>
<dbReference type="Pfam" id="PF00205">
    <property type="entry name" value="TPP_enzyme_M"/>
    <property type="match status" value="1"/>
</dbReference>
<proteinExistence type="inferred from homology"/>
<dbReference type="Pfam" id="PF02775">
    <property type="entry name" value="TPP_enzyme_C"/>
    <property type="match status" value="1"/>
</dbReference>
<name>A0A2U1F889_9PSEU</name>
<dbReference type="OrthoDB" id="4494979at2"/>
<dbReference type="GO" id="GO:0005948">
    <property type="term" value="C:acetolactate synthase complex"/>
    <property type="evidence" value="ECO:0007669"/>
    <property type="project" value="TreeGrafter"/>
</dbReference>
<dbReference type="GO" id="GO:0000287">
    <property type="term" value="F:magnesium ion binding"/>
    <property type="evidence" value="ECO:0007669"/>
    <property type="project" value="InterPro"/>
</dbReference>
<feature type="domain" description="Thiamine pyrophosphate enzyme TPP-binding" evidence="5">
    <location>
        <begin position="386"/>
        <end position="533"/>
    </location>
</feature>
<evidence type="ECO:0000259" key="6">
    <source>
        <dbReference type="Pfam" id="PF02776"/>
    </source>
</evidence>
<dbReference type="InterPro" id="IPR012001">
    <property type="entry name" value="Thiamin_PyroP_enz_TPP-bd_dom"/>
</dbReference>
<evidence type="ECO:0000259" key="4">
    <source>
        <dbReference type="Pfam" id="PF00205"/>
    </source>
</evidence>
<dbReference type="GO" id="GO:0009097">
    <property type="term" value="P:isoleucine biosynthetic process"/>
    <property type="evidence" value="ECO:0007669"/>
    <property type="project" value="TreeGrafter"/>
</dbReference>
<evidence type="ECO:0000256" key="2">
    <source>
        <dbReference type="ARBA" id="ARBA00023052"/>
    </source>
</evidence>
<keyword evidence="2 3" id="KW-0786">Thiamine pyrophosphate</keyword>
<dbReference type="FunFam" id="3.40.50.970:FF:000007">
    <property type="entry name" value="Acetolactate synthase"/>
    <property type="match status" value="1"/>
</dbReference>
<evidence type="ECO:0000256" key="1">
    <source>
        <dbReference type="ARBA" id="ARBA00007812"/>
    </source>
</evidence>
<dbReference type="EMBL" id="QEKW01000008">
    <property type="protein sequence ID" value="PVZ08413.1"/>
    <property type="molecule type" value="Genomic_DNA"/>
</dbReference>
<feature type="domain" description="Thiamine pyrophosphate enzyme N-terminal TPP-binding" evidence="6">
    <location>
        <begin position="1"/>
        <end position="114"/>
    </location>
</feature>
<dbReference type="InterPro" id="IPR029035">
    <property type="entry name" value="DHS-like_NAD/FAD-binding_dom"/>
</dbReference>
<dbReference type="SUPFAM" id="SSF52518">
    <property type="entry name" value="Thiamin diphosphate-binding fold (THDP-binding)"/>
    <property type="match status" value="2"/>
</dbReference>
<dbReference type="Gene3D" id="3.40.50.1220">
    <property type="entry name" value="TPP-binding domain"/>
    <property type="match status" value="1"/>
</dbReference>
<dbReference type="InterPro" id="IPR012000">
    <property type="entry name" value="Thiamin_PyroP_enz_cen_dom"/>
</dbReference>
<comment type="similarity">
    <text evidence="1 3">Belongs to the TPP enzyme family.</text>
</comment>
<feature type="domain" description="Thiamine pyrophosphate enzyme central" evidence="4">
    <location>
        <begin position="187"/>
        <end position="320"/>
    </location>
</feature>
<sequence length="553" mass="60455">MRASDLFMRCLEAEGVEYVFGVPGEENADLLMSMRESSVRFVPTHHETGGAFMADVYGRLTGQAGVCLSTLGPGAANLVTGVANANMDNAPVVAITGQGATTRLHKESHQAMNVNEMFAPLTKWTTSLRDESTIPEVVRKAFKLAVAEKPGATHVELPEDIAKHEVESAPIVPPEKVRRPVPDDKSISAALDLIARAERPVLLVGQGCVRTRVSRQLQRFVEATGIYAGMTFMGKGALSDRHERSLYAVGLGSRDYVTEVFEASDLVIAVGYDMVEWPPSHWNIGRTKRLLHIDFDPAEVDMSYRPTVEIVGDVAATLWAINEGLTDAHRFPDFEGHARARRNLTEEITEAGASAERETGDFPMKPQRVLADLRAEMDDEDILISDVGAHKMWIARHYPTYAPNTCIISNGFCSMGIAVPGSVSASLVAGDRRVVAISGDGGFLMHGPELATATRLGVAPVNLVWEDNDYGLISWKQEIEFGRHFGTEFKTPDLVKISEGLGCHARRLGSADELRPALKEAFDQRDKPSVIVVPVDYSENVKLTKRLGQLIAR</sequence>
<dbReference type="PANTHER" id="PTHR18968">
    <property type="entry name" value="THIAMINE PYROPHOSPHATE ENZYMES"/>
    <property type="match status" value="1"/>
</dbReference>
<dbReference type="InterPro" id="IPR029061">
    <property type="entry name" value="THDP-binding"/>
</dbReference>
<dbReference type="CDD" id="cd07035">
    <property type="entry name" value="TPP_PYR_POX_like"/>
    <property type="match status" value="1"/>
</dbReference>
<dbReference type="SUPFAM" id="SSF52467">
    <property type="entry name" value="DHS-like NAD/FAD-binding domain"/>
    <property type="match status" value="1"/>
</dbReference>
<comment type="caution">
    <text evidence="7">The sequence shown here is derived from an EMBL/GenBank/DDBJ whole genome shotgun (WGS) entry which is preliminary data.</text>
</comment>
<dbReference type="GO" id="GO:0009099">
    <property type="term" value="P:L-valine biosynthetic process"/>
    <property type="evidence" value="ECO:0007669"/>
    <property type="project" value="TreeGrafter"/>
</dbReference>
<dbReference type="AlphaFoldDB" id="A0A2U1F889"/>
<dbReference type="Proteomes" id="UP000245639">
    <property type="component" value="Unassembled WGS sequence"/>
</dbReference>
<dbReference type="RefSeq" id="WP_116709141.1">
    <property type="nucleotide sequence ID" value="NZ_QEKW01000008.1"/>
</dbReference>
<dbReference type="GO" id="GO:0030976">
    <property type="term" value="F:thiamine pyrophosphate binding"/>
    <property type="evidence" value="ECO:0007669"/>
    <property type="project" value="InterPro"/>
</dbReference>
<dbReference type="PANTHER" id="PTHR18968:SF129">
    <property type="entry name" value="ACETOLACTATE SYNTHASE"/>
    <property type="match status" value="1"/>
</dbReference>